<dbReference type="Proteomes" id="UP001652662">
    <property type="component" value="Chromosome 18"/>
</dbReference>
<keyword evidence="1" id="KW-1185">Reference proteome</keyword>
<proteinExistence type="predicted"/>
<dbReference type="GeneID" id="103563328"/>
<dbReference type="RefSeq" id="XP_070439080.1">
    <property type="nucleotide sequence ID" value="XM_070582979.1"/>
</dbReference>
<sequence>MEDYVEEFKLMEEIELLQEATSLYTLQPVEHFGAWFQAVEPLSEEKRGRPGGAVVKFSRSSSRRPGVRRFESRLWTWHRLASHAVHYSPLQDVEETQVTKWKKPWMNG</sequence>
<organism evidence="1 2">
    <name type="scientific">Equus przewalskii</name>
    <name type="common">Przewalski's horse</name>
    <name type="synonym">Equus caballus przewalskii</name>
    <dbReference type="NCBI Taxonomy" id="9798"/>
    <lineage>
        <taxon>Eukaryota</taxon>
        <taxon>Metazoa</taxon>
        <taxon>Chordata</taxon>
        <taxon>Craniata</taxon>
        <taxon>Vertebrata</taxon>
        <taxon>Euteleostomi</taxon>
        <taxon>Mammalia</taxon>
        <taxon>Eutheria</taxon>
        <taxon>Laurasiatheria</taxon>
        <taxon>Perissodactyla</taxon>
        <taxon>Equidae</taxon>
        <taxon>Equus</taxon>
    </lineage>
</organism>
<evidence type="ECO:0000313" key="2">
    <source>
        <dbReference type="RefSeq" id="XP_070439080.1"/>
    </source>
</evidence>
<reference evidence="2" key="1">
    <citation type="submission" date="2025-08" db="UniProtKB">
        <authorList>
            <consortium name="RefSeq"/>
        </authorList>
    </citation>
    <scope>IDENTIFICATION</scope>
    <source>
        <tissue evidence="2">Blood</tissue>
    </source>
</reference>
<evidence type="ECO:0000313" key="1">
    <source>
        <dbReference type="Proteomes" id="UP001652662"/>
    </source>
</evidence>
<name>A0ABM4LF62_EQUPR</name>
<accession>A0ABM4LF62</accession>
<gene>
    <name evidence="2" type="primary">LOC103563328</name>
</gene>
<protein>
    <submittedName>
        <fullName evidence="2">Ral guanine nucleotide dissociation stimulator-like isoform X2</fullName>
    </submittedName>
</protein>